<name>A0AAV3NUW8_LITER</name>
<dbReference type="Proteomes" id="UP001454036">
    <property type="component" value="Unassembled WGS sequence"/>
</dbReference>
<organism evidence="2 3">
    <name type="scientific">Lithospermum erythrorhizon</name>
    <name type="common">Purple gromwell</name>
    <name type="synonym">Lithospermum officinale var. erythrorhizon</name>
    <dbReference type="NCBI Taxonomy" id="34254"/>
    <lineage>
        <taxon>Eukaryota</taxon>
        <taxon>Viridiplantae</taxon>
        <taxon>Streptophyta</taxon>
        <taxon>Embryophyta</taxon>
        <taxon>Tracheophyta</taxon>
        <taxon>Spermatophyta</taxon>
        <taxon>Magnoliopsida</taxon>
        <taxon>eudicotyledons</taxon>
        <taxon>Gunneridae</taxon>
        <taxon>Pentapetalae</taxon>
        <taxon>asterids</taxon>
        <taxon>lamiids</taxon>
        <taxon>Boraginales</taxon>
        <taxon>Boraginaceae</taxon>
        <taxon>Boraginoideae</taxon>
        <taxon>Lithospermeae</taxon>
        <taxon>Lithospermum</taxon>
    </lineage>
</organism>
<comment type="caution">
    <text evidence="2">The sequence shown here is derived from an EMBL/GenBank/DDBJ whole genome shotgun (WGS) entry which is preliminary data.</text>
</comment>
<sequence>MISERGIEPNPDKIKAVLEMNPPNSYKDIQKLTGCLAALRRFISKSGERNLPFFKNLRKASTNKFYWDDECNKAFEALKKYLGSPQLLSRPKEGEELQLYLDVAEAAMSSVLVREANGVQKPIYYVTHVLHGTEERYPIIDKFTFAGVISSRKLKP</sequence>
<dbReference type="Pfam" id="PF17919">
    <property type="entry name" value="RT_RNaseH_2"/>
    <property type="match status" value="1"/>
</dbReference>
<dbReference type="SUPFAM" id="SSF56672">
    <property type="entry name" value="DNA/RNA polymerases"/>
    <property type="match status" value="1"/>
</dbReference>
<dbReference type="Gene3D" id="3.30.70.270">
    <property type="match status" value="1"/>
</dbReference>
<dbReference type="AlphaFoldDB" id="A0AAV3NUW8"/>
<dbReference type="PANTHER" id="PTHR48475">
    <property type="entry name" value="RIBONUCLEASE H"/>
    <property type="match status" value="1"/>
</dbReference>
<keyword evidence="3" id="KW-1185">Reference proteome</keyword>
<proteinExistence type="predicted"/>
<dbReference type="EMBL" id="BAABME010000416">
    <property type="protein sequence ID" value="GAA0142601.1"/>
    <property type="molecule type" value="Genomic_DNA"/>
</dbReference>
<evidence type="ECO:0000259" key="1">
    <source>
        <dbReference type="Pfam" id="PF17919"/>
    </source>
</evidence>
<gene>
    <name evidence="2" type="ORF">LIER_03460</name>
</gene>
<evidence type="ECO:0000313" key="3">
    <source>
        <dbReference type="Proteomes" id="UP001454036"/>
    </source>
</evidence>
<dbReference type="PANTHER" id="PTHR48475:SF2">
    <property type="entry name" value="RIBONUCLEASE H"/>
    <property type="match status" value="1"/>
</dbReference>
<accession>A0AAV3NUW8</accession>
<dbReference type="InterPro" id="IPR041577">
    <property type="entry name" value="RT_RNaseH_2"/>
</dbReference>
<evidence type="ECO:0000313" key="2">
    <source>
        <dbReference type="EMBL" id="GAA0142601.1"/>
    </source>
</evidence>
<reference evidence="2 3" key="1">
    <citation type="submission" date="2024-01" db="EMBL/GenBank/DDBJ databases">
        <title>The complete chloroplast genome sequence of Lithospermum erythrorhizon: insights into the phylogenetic relationship among Boraginaceae species and the maternal lineages of purple gromwells.</title>
        <authorList>
            <person name="Okada T."/>
            <person name="Watanabe K."/>
        </authorList>
    </citation>
    <scope>NUCLEOTIDE SEQUENCE [LARGE SCALE GENOMIC DNA]</scope>
</reference>
<feature type="domain" description="Reverse transcriptase/retrotransposon-derived protein RNase H-like" evidence="1">
    <location>
        <begin position="67"/>
        <end position="154"/>
    </location>
</feature>
<dbReference type="InterPro" id="IPR043128">
    <property type="entry name" value="Rev_trsase/Diguanyl_cyclase"/>
</dbReference>
<protein>
    <recommendedName>
        <fullName evidence="1">Reverse transcriptase/retrotransposon-derived protein RNase H-like domain-containing protein</fullName>
    </recommendedName>
</protein>
<dbReference type="InterPro" id="IPR043502">
    <property type="entry name" value="DNA/RNA_pol_sf"/>
</dbReference>